<evidence type="ECO:0000256" key="8">
    <source>
        <dbReference type="ARBA" id="ARBA00023163"/>
    </source>
</evidence>
<gene>
    <name evidence="12" type="ORF">C8A04DRAFT_8826</name>
</gene>
<feature type="compositionally biased region" description="Acidic residues" evidence="10">
    <location>
        <begin position="1122"/>
        <end position="1138"/>
    </location>
</feature>
<dbReference type="AlphaFoldDB" id="A0AAN6ZS11"/>
<dbReference type="InterPro" id="IPR000967">
    <property type="entry name" value="Znf_NFX1"/>
</dbReference>
<dbReference type="InterPro" id="IPR001374">
    <property type="entry name" value="R3H_dom"/>
</dbReference>
<dbReference type="GO" id="GO:0000977">
    <property type="term" value="F:RNA polymerase II transcription regulatory region sequence-specific DNA binding"/>
    <property type="evidence" value="ECO:0007669"/>
    <property type="project" value="TreeGrafter"/>
</dbReference>
<comment type="subcellular location">
    <subcellularLocation>
        <location evidence="1">Nucleus</location>
    </subcellularLocation>
</comment>
<keyword evidence="13" id="KW-1185">Reference proteome</keyword>
<evidence type="ECO:0000256" key="10">
    <source>
        <dbReference type="SAM" id="MobiDB-lite"/>
    </source>
</evidence>
<feature type="region of interest" description="Disordered" evidence="10">
    <location>
        <begin position="1"/>
        <end position="128"/>
    </location>
</feature>
<sequence>MTEIAQTDSPARGSHRGRGSRPGRYRRGRRQGPRPSVQSHGNEGDQPSEPELPRDVAQPAATTSEPQNEDSTRGGRPGRGRGGRGRSGGRGRGGTAQRSVVVSHRGGRGPPQAPGRGGIHTSGQSLSAAADEFVPGQPVSFPRSVIPPPAPVALPKSTAADLPTRIHEDIDRRQYECVICTNEVLRNSKVWSCPVCWTVTHLHCVKKWHTNQMKEKEENQRPNQPEGWRCPGCNSSLVEQPGPHRCWCGKDTDPKPIAGLPPHTCGQSCSKTKATCPHQCSLMCHAGPCPPCTLMGPAQPCFCGKHTSTKRCAETDYGKGWSCQELCGDLLPCGEHSCDQPCHAGLCGSCEIPMLSSCYCGKEKGEIACNKRDDILESFNHRQLKPSLAPDDDEVLEADDQWFEGSFRCDNICGRPFDCGTHTCQKPCHAQDEEAAHCPLSPDVVTHCPCGKTLLTSMSAASRKSCEDPIPHCDKPCNKVLACGHLCLDECHTGPCAPCPQYADIPCRCGRTTNRSACHQGNIAHPHCFRVCKAQLNCGRHECGERCCSGEKVAAERRKHKRNVNVKYEPEHICLQVCGRQLKCGNHACQQLCHKGPCASCPEAIFDEINCACGRTVLQPPQPCGTRPPECRFPCRRASPCGHPSIEHQCHPEDTPCPKCPYLMEKPCVCGKKTLKNQPCWFGGAQCGLPCGEALKCGNHKCRKACHKPGECEDAGIPGTHCSQLCGKARKSCGHPCAEECHAPDSCRETKPCQFKTFITCPCQRRKQEVRCQATILNPSVARESALRCDDECDRLQRNRKLAEALHIDPNTHTDDHIPYSDTTLKKFRENVNWAQEQERELRVFANAPEVKRIRFKPMPSHRRAFLHALAEDFGLDSESQDPEPHRHVCIFKTPRFVSAPHKTLAQCLRIANTAARLGAVASSLKPAPPPASQQQTEFFNALLLKDLRFALTLDELNDAIATELASASRSGPALSFSTTFLPSEEILIKATPNMTAAAIATSLTPTPQAVEKTLSSLKSSVSKITSREGLAGGVVLCHADAAGQITRREGDTSAKNGGWNAVAGRGSWRKLGGKISITEAKAVASEQRPRSTFVALRKSEPKAKPVVLDDKVVGDWAAAVEEEEEEGGDGVETDGEDGVEKAKDDHDASDDANVDRDQGQEVVVEGLDNGLIKEDGADLVGIEQAESKQEEEAPALLEAASPQDVVAV</sequence>
<name>A0AAN6ZS11_9PEZI</name>
<dbReference type="PANTHER" id="PTHR12360:SF12">
    <property type="entry name" value="TRANSCRIPTIONAL REPRESSOR NF-X1"/>
    <property type="match status" value="1"/>
</dbReference>
<dbReference type="GO" id="GO:0000122">
    <property type="term" value="P:negative regulation of transcription by RNA polymerase II"/>
    <property type="evidence" value="ECO:0007669"/>
    <property type="project" value="TreeGrafter"/>
</dbReference>
<dbReference type="InterPro" id="IPR034078">
    <property type="entry name" value="NFX1_fam"/>
</dbReference>
<dbReference type="Proteomes" id="UP001302676">
    <property type="component" value="Unassembled WGS sequence"/>
</dbReference>
<feature type="region of interest" description="Disordered" evidence="10">
    <location>
        <begin position="1185"/>
        <end position="1209"/>
    </location>
</feature>
<feature type="region of interest" description="Disordered" evidence="10">
    <location>
        <begin position="1122"/>
        <end position="1171"/>
    </location>
</feature>
<dbReference type="Pfam" id="PF01424">
    <property type="entry name" value="R3H"/>
    <property type="match status" value="1"/>
</dbReference>
<dbReference type="SUPFAM" id="SSF82708">
    <property type="entry name" value="R3H domain"/>
    <property type="match status" value="1"/>
</dbReference>
<evidence type="ECO:0000256" key="7">
    <source>
        <dbReference type="ARBA" id="ARBA00023015"/>
    </source>
</evidence>
<reference evidence="12" key="2">
    <citation type="submission" date="2023-05" db="EMBL/GenBank/DDBJ databases">
        <authorList>
            <consortium name="Lawrence Berkeley National Laboratory"/>
            <person name="Steindorff A."/>
            <person name="Hensen N."/>
            <person name="Bonometti L."/>
            <person name="Westerberg I."/>
            <person name="Brannstrom I.O."/>
            <person name="Guillou S."/>
            <person name="Cros-Aarteil S."/>
            <person name="Calhoun S."/>
            <person name="Haridas S."/>
            <person name="Kuo A."/>
            <person name="Mondo S."/>
            <person name="Pangilinan J."/>
            <person name="Riley R."/>
            <person name="Labutti K."/>
            <person name="Andreopoulos B."/>
            <person name="Lipzen A."/>
            <person name="Chen C."/>
            <person name="Yanf M."/>
            <person name="Daum C."/>
            <person name="Ng V."/>
            <person name="Clum A."/>
            <person name="Ohm R."/>
            <person name="Martin F."/>
            <person name="Silar P."/>
            <person name="Natvig D."/>
            <person name="Lalanne C."/>
            <person name="Gautier V."/>
            <person name="Ament-Velasquez S.L."/>
            <person name="Kruys A."/>
            <person name="Hutchinson M.I."/>
            <person name="Powell A.J."/>
            <person name="Barry K."/>
            <person name="Miller A.N."/>
            <person name="Grigoriev I.V."/>
            <person name="Debuchy R."/>
            <person name="Gladieux P."/>
            <person name="Thoren M.H."/>
            <person name="Johannesson H."/>
        </authorList>
    </citation>
    <scope>NUCLEOTIDE SEQUENCE</scope>
    <source>
        <strain evidence="12">CBS 141.50</strain>
    </source>
</reference>
<dbReference type="GO" id="GO:0005634">
    <property type="term" value="C:nucleus"/>
    <property type="evidence" value="ECO:0007669"/>
    <property type="project" value="UniProtKB-SubCell"/>
</dbReference>
<comment type="similarity">
    <text evidence="2">Belongs to the NFX1 family.</text>
</comment>
<dbReference type="FunFam" id="3.30.1370.50:FF:000006">
    <property type="entry name" value="NF-X1 finger transcription factor"/>
    <property type="match status" value="1"/>
</dbReference>
<dbReference type="GO" id="GO:0000981">
    <property type="term" value="F:DNA-binding transcription factor activity, RNA polymerase II-specific"/>
    <property type="evidence" value="ECO:0007669"/>
    <property type="project" value="TreeGrafter"/>
</dbReference>
<keyword evidence="4" id="KW-0677">Repeat</keyword>
<evidence type="ECO:0000256" key="3">
    <source>
        <dbReference type="ARBA" id="ARBA00022723"/>
    </source>
</evidence>
<dbReference type="RefSeq" id="XP_062641295.1">
    <property type="nucleotide sequence ID" value="XM_062785254.1"/>
</dbReference>
<evidence type="ECO:0000256" key="4">
    <source>
        <dbReference type="ARBA" id="ARBA00022737"/>
    </source>
</evidence>
<dbReference type="CDD" id="cd06008">
    <property type="entry name" value="NF-X1-zinc-finger"/>
    <property type="match status" value="5"/>
</dbReference>
<evidence type="ECO:0000256" key="1">
    <source>
        <dbReference type="ARBA" id="ARBA00004123"/>
    </source>
</evidence>
<accession>A0AAN6ZS11</accession>
<dbReference type="GO" id="GO:0008270">
    <property type="term" value="F:zinc ion binding"/>
    <property type="evidence" value="ECO:0007669"/>
    <property type="project" value="UniProtKB-KW"/>
</dbReference>
<feature type="compositionally biased region" description="Basic residues" evidence="10">
    <location>
        <begin position="13"/>
        <end position="32"/>
    </location>
</feature>
<feature type="compositionally biased region" description="Basic residues" evidence="10">
    <location>
        <begin position="76"/>
        <end position="89"/>
    </location>
</feature>
<keyword evidence="3" id="KW-0479">Metal-binding</keyword>
<evidence type="ECO:0000313" key="13">
    <source>
        <dbReference type="Proteomes" id="UP001302676"/>
    </source>
</evidence>
<keyword evidence="9" id="KW-0539">Nucleus</keyword>
<evidence type="ECO:0000256" key="9">
    <source>
        <dbReference type="ARBA" id="ARBA00023242"/>
    </source>
</evidence>
<keyword evidence="5" id="KW-0863">Zinc-finger</keyword>
<reference evidence="12" key="1">
    <citation type="journal article" date="2023" name="Mol. Phylogenet. Evol.">
        <title>Genome-scale phylogeny and comparative genomics of the fungal order Sordariales.</title>
        <authorList>
            <person name="Hensen N."/>
            <person name="Bonometti L."/>
            <person name="Westerberg I."/>
            <person name="Brannstrom I.O."/>
            <person name="Guillou S."/>
            <person name="Cros-Aarteil S."/>
            <person name="Calhoun S."/>
            <person name="Haridas S."/>
            <person name="Kuo A."/>
            <person name="Mondo S."/>
            <person name="Pangilinan J."/>
            <person name="Riley R."/>
            <person name="LaButti K."/>
            <person name="Andreopoulos B."/>
            <person name="Lipzen A."/>
            <person name="Chen C."/>
            <person name="Yan M."/>
            <person name="Daum C."/>
            <person name="Ng V."/>
            <person name="Clum A."/>
            <person name="Steindorff A."/>
            <person name="Ohm R.A."/>
            <person name="Martin F."/>
            <person name="Silar P."/>
            <person name="Natvig D.O."/>
            <person name="Lalanne C."/>
            <person name="Gautier V."/>
            <person name="Ament-Velasquez S.L."/>
            <person name="Kruys A."/>
            <person name="Hutchinson M.I."/>
            <person name="Powell A.J."/>
            <person name="Barry K."/>
            <person name="Miller A.N."/>
            <person name="Grigoriev I.V."/>
            <person name="Debuchy R."/>
            <person name="Gladieux P."/>
            <person name="Hiltunen Thoren M."/>
            <person name="Johannesson H."/>
        </authorList>
    </citation>
    <scope>NUCLEOTIDE SEQUENCE</scope>
    <source>
        <strain evidence="12">CBS 141.50</strain>
    </source>
</reference>
<dbReference type="CDD" id="cd16492">
    <property type="entry name" value="RING-CH-C4HC3_NFX1-like"/>
    <property type="match status" value="1"/>
</dbReference>
<keyword evidence="7" id="KW-0805">Transcription regulation</keyword>
<evidence type="ECO:0000259" key="11">
    <source>
        <dbReference type="PROSITE" id="PS51061"/>
    </source>
</evidence>
<dbReference type="Gene3D" id="3.30.1370.50">
    <property type="entry name" value="R3H-like domain"/>
    <property type="match status" value="1"/>
</dbReference>
<evidence type="ECO:0000256" key="5">
    <source>
        <dbReference type="ARBA" id="ARBA00022771"/>
    </source>
</evidence>
<evidence type="ECO:0000256" key="2">
    <source>
        <dbReference type="ARBA" id="ARBA00007269"/>
    </source>
</evidence>
<feature type="domain" description="R3H" evidence="11">
    <location>
        <begin position="832"/>
        <end position="895"/>
    </location>
</feature>
<keyword evidence="6" id="KW-0862">Zinc</keyword>
<comment type="caution">
    <text evidence="12">The sequence shown here is derived from an EMBL/GenBank/DDBJ whole genome shotgun (WGS) entry which is preliminary data.</text>
</comment>
<protein>
    <recommendedName>
        <fullName evidence="11">R3H domain-containing protein</fullName>
    </recommendedName>
</protein>
<dbReference type="EMBL" id="MU853555">
    <property type="protein sequence ID" value="KAK4147924.1"/>
    <property type="molecule type" value="Genomic_DNA"/>
</dbReference>
<dbReference type="GeneID" id="87821867"/>
<evidence type="ECO:0000256" key="6">
    <source>
        <dbReference type="ARBA" id="ARBA00022833"/>
    </source>
</evidence>
<keyword evidence="8" id="KW-0804">Transcription</keyword>
<dbReference type="PROSITE" id="PS51061">
    <property type="entry name" value="R3H"/>
    <property type="match status" value="1"/>
</dbReference>
<dbReference type="SMART" id="SM00393">
    <property type="entry name" value="R3H"/>
    <property type="match status" value="1"/>
</dbReference>
<dbReference type="Pfam" id="PF01422">
    <property type="entry name" value="zf-NF-X1"/>
    <property type="match status" value="7"/>
</dbReference>
<organism evidence="12 13">
    <name type="scientific">Dichotomopilus funicola</name>
    <dbReference type="NCBI Taxonomy" id="1934379"/>
    <lineage>
        <taxon>Eukaryota</taxon>
        <taxon>Fungi</taxon>
        <taxon>Dikarya</taxon>
        <taxon>Ascomycota</taxon>
        <taxon>Pezizomycotina</taxon>
        <taxon>Sordariomycetes</taxon>
        <taxon>Sordariomycetidae</taxon>
        <taxon>Sordariales</taxon>
        <taxon>Chaetomiaceae</taxon>
        <taxon>Dichotomopilus</taxon>
    </lineage>
</organism>
<dbReference type="SMART" id="SM00438">
    <property type="entry name" value="ZnF_NFX"/>
    <property type="match status" value="10"/>
</dbReference>
<proteinExistence type="inferred from homology"/>
<dbReference type="InterPro" id="IPR036867">
    <property type="entry name" value="R3H_dom_sf"/>
</dbReference>
<evidence type="ECO:0000313" key="12">
    <source>
        <dbReference type="EMBL" id="KAK4147924.1"/>
    </source>
</evidence>
<dbReference type="PANTHER" id="PTHR12360">
    <property type="entry name" value="NUCLEAR TRANSCRIPTION FACTOR, X-BOX BINDING 1 NFX1"/>
    <property type="match status" value="1"/>
</dbReference>